<name>A0ABR1YAY1_9PEZI</name>
<comment type="subcellular location">
    <subcellularLocation>
        <location evidence="1">Nucleus</location>
    </subcellularLocation>
</comment>
<protein>
    <recommendedName>
        <fullName evidence="4">Zn(2)-C6 fungal-type domain-containing protein</fullName>
    </recommendedName>
</protein>
<feature type="region of interest" description="Disordered" evidence="3">
    <location>
        <begin position="1132"/>
        <end position="1152"/>
    </location>
</feature>
<feature type="region of interest" description="Disordered" evidence="3">
    <location>
        <begin position="1"/>
        <end position="49"/>
    </location>
</feature>
<feature type="domain" description="Zn(2)-C6 fungal-type" evidence="4">
    <location>
        <begin position="51"/>
        <end position="79"/>
    </location>
</feature>
<feature type="region of interest" description="Disordered" evidence="3">
    <location>
        <begin position="766"/>
        <end position="862"/>
    </location>
</feature>
<feature type="compositionally biased region" description="Polar residues" evidence="3">
    <location>
        <begin position="342"/>
        <end position="353"/>
    </location>
</feature>
<evidence type="ECO:0000313" key="6">
    <source>
        <dbReference type="Proteomes" id="UP001492380"/>
    </source>
</evidence>
<dbReference type="PANTHER" id="PTHR37534:SF23">
    <property type="entry name" value="ZN(II)2CYS6 TRANSCRIPTION FACTOR (EUROFUNG)"/>
    <property type="match status" value="1"/>
</dbReference>
<dbReference type="PROSITE" id="PS00463">
    <property type="entry name" value="ZN2_CY6_FUNGAL_1"/>
    <property type="match status" value="1"/>
</dbReference>
<dbReference type="Proteomes" id="UP001492380">
    <property type="component" value="Unassembled WGS sequence"/>
</dbReference>
<dbReference type="CDD" id="cd00067">
    <property type="entry name" value="GAL4"/>
    <property type="match status" value="1"/>
</dbReference>
<feature type="compositionally biased region" description="Polar residues" evidence="3">
    <location>
        <begin position="801"/>
        <end position="811"/>
    </location>
</feature>
<feature type="compositionally biased region" description="Low complexity" evidence="3">
    <location>
        <begin position="830"/>
        <end position="862"/>
    </location>
</feature>
<dbReference type="Gene3D" id="4.10.240.10">
    <property type="entry name" value="Zn(2)-C6 fungal-type DNA-binding domain"/>
    <property type="match status" value="1"/>
</dbReference>
<sequence>MASAGPSTPLAFSASPDKKDHSSDPSSKDVDPRAKSSTDTNTKARKRTKTGCLTCRKRRIKCGEERPICNNCIKSKRHCDGYNQRVVFKPPIGDWPAAQANALSFHGAVGVVPGGPRAMPGFQQHYPGSAPPGVPFTSQYPRQEGQYAFAQQQQPQHTHHFAVDNVPGRTVAGTYPPEASPGYVPSPTPYGQQQADQSYPAPYSMAPMPAEYTHVSPQMPRTPAQGHRQSVQLPYHHSPEPLEQTHHGYQHVALPVNMGGVQAQQNHYSQAYQYPAQTSAAESYKPAQMLSESEEVMQAADQDVLVWHKMASGMAAGDGERLRLMHHHQKPGGPRQADQHQLPVTSAAQSTLAEQPAPVSHPVPYPARLQHSEYAKTQASTTEILQDAAVEYEDDDYYDVQSDDEMELVSQQALVHRQQRDFEVMMQIQRDSIDDLSVRHYGTFLYTGILDRYRAEWVANPLRNPRTARVFAHFIHATGPSLSIFERRIRNASAMFTEGPVHPSQQSLWTYTLPMLALNNQGLLHGMLALASLHIAKLQDASITPSIKHYAYALKRVHHSVGHPRKRHHVTTIAACLLLAFYEVMLAEHVKWSSHLMGAKQLMVELDFAGMTKLWCKQKAEEEATERQFAYDDPGLIMNPESDQSSDLPDERVVSALVGRQVRYEDHGQVYEEHARVPAMDLTHYETYQDLWWWYFRHDAFQAVISGNQLLMDYSRCSDCPPRAPIGKPDAIYGTHDHSLLLLARIGDFAARDRERKIRAVEMNGGAWRPGLGMPSPSSQAGGSARPGFNASPGQAAMPNRQGSTTGNGIPTPSMPFYGMAPPSGNTTMPAAFASSASQSTPSPGGGSSPASSSTSPIQTQADLEAATSAALSEWTAIRAALTTYASYLGPAFAPLSPEHCTPIPTPFGPALQYRSFDIAVLWAQYHMLTIILARCHPTMPPAAIMAAAVAASTTAGPANDIGRIAAGVMPPPLPSSAPPGERAKLAELNPSIGAALIEVIMPLFFAGIQYTEYVQREWLVVHVADIENRTGWASAGLVANGCQKVWERTGKAGRGPVWVYRREGSSKDERRSGKKAWPAGSSQPDDFAAAGAAERFASYARAHAAAGADASRQQTPPSSAAAASATAASAAAAAAKMPPPSDPDGDATDRRHVWTNPATRVHWAMGILSGEEDVFRPPGL</sequence>
<dbReference type="PROSITE" id="PS50048">
    <property type="entry name" value="ZN2_CY6_FUNGAL_2"/>
    <property type="match status" value="1"/>
</dbReference>
<keyword evidence="2" id="KW-0539">Nucleus</keyword>
<dbReference type="EMBL" id="JBBWRZ010000013">
    <property type="protein sequence ID" value="KAK8223861.1"/>
    <property type="molecule type" value="Genomic_DNA"/>
</dbReference>
<feature type="region of interest" description="Disordered" evidence="3">
    <location>
        <begin position="1064"/>
        <end position="1086"/>
    </location>
</feature>
<evidence type="ECO:0000256" key="3">
    <source>
        <dbReference type="SAM" id="MobiDB-lite"/>
    </source>
</evidence>
<dbReference type="InterPro" id="IPR001138">
    <property type="entry name" value="Zn2Cys6_DnaBD"/>
</dbReference>
<evidence type="ECO:0000313" key="5">
    <source>
        <dbReference type="EMBL" id="KAK8223861.1"/>
    </source>
</evidence>
<feature type="region of interest" description="Disordered" evidence="3">
    <location>
        <begin position="1108"/>
        <end position="1127"/>
    </location>
</feature>
<dbReference type="SMART" id="SM00066">
    <property type="entry name" value="GAL4"/>
    <property type="match status" value="1"/>
</dbReference>
<feature type="compositionally biased region" description="Basic and acidic residues" evidence="3">
    <location>
        <begin position="16"/>
        <end position="36"/>
    </location>
</feature>
<reference evidence="5 6" key="1">
    <citation type="submission" date="2024-04" db="EMBL/GenBank/DDBJ databases">
        <title>Phyllosticta paracitricarpa is synonymous to the EU quarantine fungus P. citricarpa based on phylogenomic analyses.</title>
        <authorList>
            <consortium name="Lawrence Berkeley National Laboratory"/>
            <person name="Van Ingen-Buijs V.A."/>
            <person name="Van Westerhoven A.C."/>
            <person name="Haridas S."/>
            <person name="Skiadas P."/>
            <person name="Martin F."/>
            <person name="Groenewald J.Z."/>
            <person name="Crous P.W."/>
            <person name="Seidl M.F."/>
        </authorList>
    </citation>
    <scope>NUCLEOTIDE SEQUENCE [LARGE SCALE GENOMIC DNA]</scope>
    <source>
        <strain evidence="5 6">CBS 123374</strain>
    </source>
</reference>
<proteinExistence type="predicted"/>
<evidence type="ECO:0000256" key="2">
    <source>
        <dbReference type="ARBA" id="ARBA00023242"/>
    </source>
</evidence>
<dbReference type="SUPFAM" id="SSF57701">
    <property type="entry name" value="Zn2/Cys6 DNA-binding domain"/>
    <property type="match status" value="1"/>
</dbReference>
<evidence type="ECO:0000259" key="4">
    <source>
        <dbReference type="PROSITE" id="PS50048"/>
    </source>
</evidence>
<dbReference type="Pfam" id="PF11951">
    <property type="entry name" value="Fungal_trans_2"/>
    <property type="match status" value="1"/>
</dbReference>
<dbReference type="PANTHER" id="PTHR37534">
    <property type="entry name" value="TRANSCRIPTIONAL ACTIVATOR PROTEIN UGA3"/>
    <property type="match status" value="1"/>
</dbReference>
<keyword evidence="6" id="KW-1185">Reference proteome</keyword>
<evidence type="ECO:0000256" key="1">
    <source>
        <dbReference type="ARBA" id="ARBA00004123"/>
    </source>
</evidence>
<gene>
    <name evidence="5" type="ORF">HDK90DRAFT_106081</name>
</gene>
<dbReference type="Pfam" id="PF00172">
    <property type="entry name" value="Zn_clus"/>
    <property type="match status" value="1"/>
</dbReference>
<comment type="caution">
    <text evidence="5">The sequence shown here is derived from an EMBL/GenBank/DDBJ whole genome shotgun (WGS) entry which is preliminary data.</text>
</comment>
<dbReference type="InterPro" id="IPR036864">
    <property type="entry name" value="Zn2-C6_fun-type_DNA-bd_sf"/>
</dbReference>
<feature type="region of interest" description="Disordered" evidence="3">
    <location>
        <begin position="326"/>
        <end position="365"/>
    </location>
</feature>
<dbReference type="InterPro" id="IPR021858">
    <property type="entry name" value="Fun_TF"/>
</dbReference>
<organism evidence="5 6">
    <name type="scientific">Phyllosticta capitalensis</name>
    <dbReference type="NCBI Taxonomy" id="121624"/>
    <lineage>
        <taxon>Eukaryota</taxon>
        <taxon>Fungi</taxon>
        <taxon>Dikarya</taxon>
        <taxon>Ascomycota</taxon>
        <taxon>Pezizomycotina</taxon>
        <taxon>Dothideomycetes</taxon>
        <taxon>Dothideomycetes incertae sedis</taxon>
        <taxon>Botryosphaeriales</taxon>
        <taxon>Phyllostictaceae</taxon>
        <taxon>Phyllosticta</taxon>
    </lineage>
</organism>
<accession>A0ABR1YAY1</accession>